<keyword evidence="2" id="KW-1185">Reference proteome</keyword>
<dbReference type="Proteomes" id="UP000317316">
    <property type="component" value="Unassembled WGS sequence"/>
</dbReference>
<dbReference type="OrthoDB" id="2931160at2"/>
<organism evidence="1 2">
    <name type="scientific">Psychrobacillus lasiicapitis</name>
    <dbReference type="NCBI Taxonomy" id="1636719"/>
    <lineage>
        <taxon>Bacteria</taxon>
        <taxon>Bacillati</taxon>
        <taxon>Bacillota</taxon>
        <taxon>Bacilli</taxon>
        <taxon>Bacillales</taxon>
        <taxon>Bacillaceae</taxon>
        <taxon>Psychrobacillus</taxon>
    </lineage>
</organism>
<comment type="caution">
    <text evidence="1">The sequence shown here is derived from an EMBL/GenBank/DDBJ whole genome shotgun (WGS) entry which is preliminary data.</text>
</comment>
<sequence>MAENNRYSRPVAFNRKNSIDEQINKFIGKRNFSGLVKKLFIEKMKSEGIEIVKEPKIRKASRVKGESDAEVKVETAAEKMARMKEQLKKPGN</sequence>
<dbReference type="RefSeq" id="WP_142538399.1">
    <property type="nucleotide sequence ID" value="NZ_BMIE01000003.1"/>
</dbReference>
<reference evidence="1 2" key="1">
    <citation type="submission" date="2019-05" db="EMBL/GenBank/DDBJ databases">
        <title>Psychrobacillus vulpis sp. nov., a new species isolated from feces of a red fox that inhabits in The Tablas de Daimiel Natural Park, Albacete, Spain.</title>
        <authorList>
            <person name="Rodriguez M."/>
            <person name="Reina J.C."/>
            <person name="Bejar V."/>
            <person name="Llamas I."/>
        </authorList>
    </citation>
    <scope>NUCLEOTIDE SEQUENCE [LARGE SCALE GENOMIC DNA]</scope>
    <source>
        <strain evidence="1 2">NEAU-3TGS17</strain>
    </source>
</reference>
<name>A0A544TAK5_9BACI</name>
<protein>
    <submittedName>
        <fullName evidence="1">Uncharacterized protein</fullName>
    </submittedName>
</protein>
<gene>
    <name evidence="1" type="ORF">FG382_08140</name>
</gene>
<dbReference type="AlphaFoldDB" id="A0A544TAK5"/>
<evidence type="ECO:0000313" key="1">
    <source>
        <dbReference type="EMBL" id="TQR14416.1"/>
    </source>
</evidence>
<dbReference type="EMBL" id="VDGH01000004">
    <property type="protein sequence ID" value="TQR14416.1"/>
    <property type="molecule type" value="Genomic_DNA"/>
</dbReference>
<accession>A0A544TAK5</accession>
<proteinExistence type="predicted"/>
<evidence type="ECO:0000313" key="2">
    <source>
        <dbReference type="Proteomes" id="UP000317316"/>
    </source>
</evidence>